<organism evidence="1 2">
    <name type="scientific">Dentiscutata heterogama</name>
    <dbReference type="NCBI Taxonomy" id="1316150"/>
    <lineage>
        <taxon>Eukaryota</taxon>
        <taxon>Fungi</taxon>
        <taxon>Fungi incertae sedis</taxon>
        <taxon>Mucoromycota</taxon>
        <taxon>Glomeromycotina</taxon>
        <taxon>Glomeromycetes</taxon>
        <taxon>Diversisporales</taxon>
        <taxon>Gigasporaceae</taxon>
        <taxon>Dentiscutata</taxon>
    </lineage>
</organism>
<sequence length="112" mass="13366">ISNGYGKIVEASNLPDAKLWINKYKNKNDYGAEEAKILLYRNEYDNLMQDLIKRYEKEKNKHKYVQLGLAKNLIRRKMHNKAQLILNKIRNHQNNDIYSQVNSLNLQLKNYE</sequence>
<evidence type="ECO:0000313" key="2">
    <source>
        <dbReference type="Proteomes" id="UP000789702"/>
    </source>
</evidence>
<accession>A0ACA9LGX4</accession>
<dbReference type="EMBL" id="CAJVPU010003813">
    <property type="protein sequence ID" value="CAG8523556.1"/>
    <property type="molecule type" value="Genomic_DNA"/>
</dbReference>
<evidence type="ECO:0000313" key="1">
    <source>
        <dbReference type="EMBL" id="CAG8523556.1"/>
    </source>
</evidence>
<protein>
    <submittedName>
        <fullName evidence="1">6752_t:CDS:1</fullName>
    </submittedName>
</protein>
<reference evidence="1" key="1">
    <citation type="submission" date="2021-06" db="EMBL/GenBank/DDBJ databases">
        <authorList>
            <person name="Kallberg Y."/>
            <person name="Tangrot J."/>
            <person name="Rosling A."/>
        </authorList>
    </citation>
    <scope>NUCLEOTIDE SEQUENCE</scope>
    <source>
        <strain evidence="1">IL203A</strain>
    </source>
</reference>
<proteinExistence type="predicted"/>
<keyword evidence="2" id="KW-1185">Reference proteome</keyword>
<gene>
    <name evidence="1" type="ORF">DHETER_LOCUS4035</name>
</gene>
<dbReference type="Proteomes" id="UP000789702">
    <property type="component" value="Unassembled WGS sequence"/>
</dbReference>
<name>A0ACA9LGX4_9GLOM</name>
<feature type="non-terminal residue" evidence="1">
    <location>
        <position position="1"/>
    </location>
</feature>
<comment type="caution">
    <text evidence="1">The sequence shown here is derived from an EMBL/GenBank/DDBJ whole genome shotgun (WGS) entry which is preliminary data.</text>
</comment>